<dbReference type="PATRIC" id="fig|1341156.4.peg.2464"/>
<comment type="caution">
    <text evidence="1">The sequence shown here is derived from an EMBL/GenBank/DDBJ whole genome shotgun (WGS) entry which is preliminary data.</text>
</comment>
<proteinExistence type="predicted"/>
<dbReference type="EMBL" id="JEOB01000004">
    <property type="protein sequence ID" value="EXM38465.1"/>
    <property type="molecule type" value="Genomic_DNA"/>
</dbReference>
<accession>A0A011WN89</accession>
<organism evidence="1 2">
    <name type="scientific">Ruminococcus albus SY3</name>
    <dbReference type="NCBI Taxonomy" id="1341156"/>
    <lineage>
        <taxon>Bacteria</taxon>
        <taxon>Bacillati</taxon>
        <taxon>Bacillota</taxon>
        <taxon>Clostridia</taxon>
        <taxon>Eubacteriales</taxon>
        <taxon>Oscillospiraceae</taxon>
        <taxon>Ruminococcus</taxon>
    </lineage>
</organism>
<keyword evidence="2" id="KW-1185">Reference proteome</keyword>
<dbReference type="AlphaFoldDB" id="A0A011WN89"/>
<dbReference type="RefSeq" id="WP_037289187.1">
    <property type="nucleotide sequence ID" value="NZ_JEOB01000004.1"/>
</dbReference>
<reference evidence="1 2" key="1">
    <citation type="submission" date="2013-06" db="EMBL/GenBank/DDBJ databases">
        <title>Rumen cellulosomics: divergent fiber-degrading strategies revealed by comparative genome-wide analysis of six Ruminococcal strains.</title>
        <authorList>
            <person name="Dassa B."/>
            <person name="Borovok I."/>
            <person name="Lamed R."/>
            <person name="Flint H."/>
            <person name="Yeoman C.J."/>
            <person name="White B."/>
            <person name="Bayer E.A."/>
        </authorList>
    </citation>
    <scope>NUCLEOTIDE SEQUENCE [LARGE SCALE GENOMIC DNA]</scope>
    <source>
        <strain evidence="1 2">SY3</strain>
    </source>
</reference>
<evidence type="ECO:0000313" key="1">
    <source>
        <dbReference type="EMBL" id="EXM38465.1"/>
    </source>
</evidence>
<dbReference type="Proteomes" id="UP000021369">
    <property type="component" value="Unassembled WGS sequence"/>
</dbReference>
<protein>
    <submittedName>
        <fullName evidence="1">Uncharacterized protein</fullName>
    </submittedName>
</protein>
<evidence type="ECO:0000313" key="2">
    <source>
        <dbReference type="Proteomes" id="UP000021369"/>
    </source>
</evidence>
<name>A0A011WN89_RUMAL</name>
<gene>
    <name evidence="1" type="ORF">RASY3_13980</name>
</gene>
<sequence length="258" mass="27848">MNLINKFTSSLVAVTLTLSMMTGTLPVKHDDSSTSVVITASAAKVTYKPGARSGKRTAYISKLGITSTSLTICGNTDEDVEDMVEWLDKMSTACSGGKPGAAVIKASKGIFGSFGGGSTLLTVFQKIFSSMGGFGSSAAKAKKELINLTNKYPLQGFKVTISQKSWVVETQAKDKDLEKAYKEYIEKTTKKYFAVYKGSSKSIVDALKALKVQNPSFSYRKKVYEANKLQAKYGKYSGSSKQNTAMLNLLTKGKLLKP</sequence>